<feature type="region of interest" description="Disordered" evidence="1">
    <location>
        <begin position="1"/>
        <end position="21"/>
    </location>
</feature>
<reference evidence="2 3" key="1">
    <citation type="submission" date="2014-09" db="EMBL/GenBank/DDBJ databases">
        <authorList>
            <person name="Grob C."/>
            <person name="Taubert M."/>
            <person name="Howat A.M."/>
            <person name="Burns O.J."/>
            <person name="Dixon J.L."/>
            <person name="Chen Y."/>
            <person name="Murrell J.C."/>
        </authorList>
    </citation>
    <scope>NUCLEOTIDE SEQUENCE [LARGE SCALE GENOMIC DNA]</scope>
    <source>
        <strain evidence="2">L4</strain>
    </source>
</reference>
<accession>A0A0A0BJT3</accession>
<dbReference type="Proteomes" id="UP000029999">
    <property type="component" value="Unassembled WGS sequence"/>
</dbReference>
<organism evidence="2 3">
    <name type="scientific">Methylophaga thiooxydans</name>
    <dbReference type="NCBI Taxonomy" id="392484"/>
    <lineage>
        <taxon>Bacteria</taxon>
        <taxon>Pseudomonadati</taxon>
        <taxon>Pseudomonadota</taxon>
        <taxon>Gammaproteobacteria</taxon>
        <taxon>Thiotrichales</taxon>
        <taxon>Piscirickettsiaceae</taxon>
        <taxon>Methylophaga</taxon>
    </lineage>
</organism>
<evidence type="ECO:0000313" key="2">
    <source>
        <dbReference type="EMBL" id="KGM07364.1"/>
    </source>
</evidence>
<dbReference type="EMBL" id="JRQD01000002">
    <property type="protein sequence ID" value="KGM07364.1"/>
    <property type="molecule type" value="Genomic_DNA"/>
</dbReference>
<dbReference type="STRING" id="392484.LP43_0974"/>
<gene>
    <name evidence="2" type="ORF">LP43_0974</name>
</gene>
<proteinExistence type="predicted"/>
<protein>
    <submittedName>
        <fullName evidence="2">Uncharacterized protein</fullName>
    </submittedName>
</protein>
<evidence type="ECO:0000256" key="1">
    <source>
        <dbReference type="SAM" id="MobiDB-lite"/>
    </source>
</evidence>
<comment type="caution">
    <text evidence="2">The sequence shown here is derived from an EMBL/GenBank/DDBJ whole genome shotgun (WGS) entry which is preliminary data.</text>
</comment>
<evidence type="ECO:0000313" key="3">
    <source>
        <dbReference type="Proteomes" id="UP000029999"/>
    </source>
</evidence>
<name>A0A0A0BJT3_9GAMM</name>
<sequence>MQINSNRPADYYPIGSADGRNNTRLPVVFDATTEQLKPVVSKERADNTTVVLPTTSNQDSQQARFVRDFFASDRQLSRSAEQAPLLPVAVQQYLLVDDIPNQKTSAQGQFLDEMV</sequence>
<dbReference type="AlphaFoldDB" id="A0A0A0BJT3"/>
<dbReference type="RefSeq" id="WP_036312570.1">
    <property type="nucleotide sequence ID" value="NZ_JRQD01000002.1"/>
</dbReference>